<accession>A0A8A1LR75</accession>
<dbReference type="SUPFAM" id="SSF81301">
    <property type="entry name" value="Nucleotidyltransferase"/>
    <property type="match status" value="1"/>
</dbReference>
<name>A0A8A1LR75_AJEC8</name>
<dbReference type="InterPro" id="IPR043519">
    <property type="entry name" value="NT_sf"/>
</dbReference>
<dbReference type="EMBL" id="CP069106">
    <property type="protein sequence ID" value="QSS56758.1"/>
    <property type="molecule type" value="Genomic_DNA"/>
</dbReference>
<protein>
    <submittedName>
        <fullName evidence="1">Uncharacterized protein</fullName>
    </submittedName>
</protein>
<evidence type="ECO:0000313" key="1">
    <source>
        <dbReference type="EMBL" id="QSS56758.1"/>
    </source>
</evidence>
<dbReference type="VEuPathDB" id="FungiDB:I7I53_05060"/>
<dbReference type="Proteomes" id="UP000663419">
    <property type="component" value="Chromosome 5"/>
</dbReference>
<gene>
    <name evidence="1" type="ORF">I7I53_05060</name>
</gene>
<organism evidence="1 2">
    <name type="scientific">Ajellomyces capsulatus (strain H88)</name>
    <name type="common">Darling's disease fungus</name>
    <name type="synonym">Histoplasma capsulatum</name>
    <dbReference type="NCBI Taxonomy" id="544711"/>
    <lineage>
        <taxon>Eukaryota</taxon>
        <taxon>Fungi</taxon>
        <taxon>Dikarya</taxon>
        <taxon>Ascomycota</taxon>
        <taxon>Pezizomycotina</taxon>
        <taxon>Eurotiomycetes</taxon>
        <taxon>Eurotiomycetidae</taxon>
        <taxon>Onygenales</taxon>
        <taxon>Ajellomycetaceae</taxon>
        <taxon>Histoplasma</taxon>
    </lineage>
</organism>
<proteinExistence type="predicted"/>
<sequence length="235" mass="26916">MMEFPDIYLLLSILKDASIPVCVVGEFALNYYNVPRVVHDLELCVPANDLSRASSILEAQKDVVEKVSDNEYNIYTEYKRGFPRFHVLTTSFCVVLFTDEYCGLNPLQQNLVSKQEHEGAKDNYSKQILDCFSAGQLTILPLPQFAPFFIGFCRSYVKKQEITSAIAAEMLVDGMDLKEEWCWTHFESESEELSFALRLIDSKQSRISDFSPNTVTCFIVDDQERQRVKKIPGFC</sequence>
<dbReference type="Gene3D" id="3.30.460.40">
    <property type="match status" value="1"/>
</dbReference>
<reference evidence="1" key="1">
    <citation type="submission" date="2021-01" db="EMBL/GenBank/DDBJ databases">
        <title>Chromosome-level genome assembly of a human fungal pathogen reveals clustering of transcriptionally co-regulated genes.</title>
        <authorList>
            <person name="Voorhies M."/>
            <person name="Cohen S."/>
            <person name="Shea T.P."/>
            <person name="Petrus S."/>
            <person name="Munoz J.F."/>
            <person name="Poplawski S."/>
            <person name="Goldman W.E."/>
            <person name="Michael T."/>
            <person name="Cuomo C.A."/>
            <person name="Sil A."/>
            <person name="Beyhan S."/>
        </authorList>
    </citation>
    <scope>NUCLEOTIDE SEQUENCE</scope>
    <source>
        <strain evidence="1">H88</strain>
    </source>
</reference>
<dbReference type="AlphaFoldDB" id="A0A8A1LR75"/>
<evidence type="ECO:0000313" key="2">
    <source>
        <dbReference type="Proteomes" id="UP000663419"/>
    </source>
</evidence>